<organism evidence="1 2">
    <name type="scientific">Pleuronectes platessa</name>
    <name type="common">European plaice</name>
    <dbReference type="NCBI Taxonomy" id="8262"/>
    <lineage>
        <taxon>Eukaryota</taxon>
        <taxon>Metazoa</taxon>
        <taxon>Chordata</taxon>
        <taxon>Craniata</taxon>
        <taxon>Vertebrata</taxon>
        <taxon>Euteleostomi</taxon>
        <taxon>Actinopterygii</taxon>
        <taxon>Neopterygii</taxon>
        <taxon>Teleostei</taxon>
        <taxon>Neoteleostei</taxon>
        <taxon>Acanthomorphata</taxon>
        <taxon>Carangaria</taxon>
        <taxon>Pleuronectiformes</taxon>
        <taxon>Pleuronectoidei</taxon>
        <taxon>Pleuronectidae</taxon>
        <taxon>Pleuronectes</taxon>
    </lineage>
</organism>
<name>A0A9N7TII5_PLEPL</name>
<reference evidence="1" key="1">
    <citation type="submission" date="2020-03" db="EMBL/GenBank/DDBJ databases">
        <authorList>
            <person name="Weist P."/>
        </authorList>
    </citation>
    <scope>NUCLEOTIDE SEQUENCE</scope>
</reference>
<dbReference type="AlphaFoldDB" id="A0A9N7TII5"/>
<proteinExistence type="predicted"/>
<gene>
    <name evidence="1" type="ORF">PLEPLA_LOCUS1397</name>
</gene>
<comment type="caution">
    <text evidence="1">The sequence shown here is derived from an EMBL/GenBank/DDBJ whole genome shotgun (WGS) entry which is preliminary data.</text>
</comment>
<dbReference type="Proteomes" id="UP001153269">
    <property type="component" value="Unassembled WGS sequence"/>
</dbReference>
<sequence length="79" mass="8806">MEQSVLRGGRGEKTEFSFIWGVDETQVQLLPRAATSCTFSRRKLTFTSSLSSGAAVRVSTTFFSQRCEQQLQGPQVFPN</sequence>
<evidence type="ECO:0000313" key="2">
    <source>
        <dbReference type="Proteomes" id="UP001153269"/>
    </source>
</evidence>
<accession>A0A9N7TII5</accession>
<keyword evidence="2" id="KW-1185">Reference proteome</keyword>
<protein>
    <submittedName>
        <fullName evidence="1">Uncharacterized protein</fullName>
    </submittedName>
</protein>
<dbReference type="EMBL" id="CADEAL010000065">
    <property type="protein sequence ID" value="CAB1413695.1"/>
    <property type="molecule type" value="Genomic_DNA"/>
</dbReference>
<evidence type="ECO:0000313" key="1">
    <source>
        <dbReference type="EMBL" id="CAB1413695.1"/>
    </source>
</evidence>